<accession>A0ABN1E1T2</accession>
<feature type="compositionally biased region" description="Polar residues" evidence="1">
    <location>
        <begin position="1"/>
        <end position="13"/>
    </location>
</feature>
<reference evidence="2 3" key="1">
    <citation type="journal article" date="2019" name="Int. J. Syst. Evol. Microbiol.">
        <title>The Global Catalogue of Microorganisms (GCM) 10K type strain sequencing project: providing services to taxonomists for standard genome sequencing and annotation.</title>
        <authorList>
            <consortium name="The Broad Institute Genomics Platform"/>
            <consortium name="The Broad Institute Genome Sequencing Center for Infectious Disease"/>
            <person name="Wu L."/>
            <person name="Ma J."/>
        </authorList>
    </citation>
    <scope>NUCLEOTIDE SEQUENCE [LARGE SCALE GENOMIC DNA]</scope>
    <source>
        <strain evidence="2 3">JCM 10303</strain>
    </source>
</reference>
<evidence type="ECO:0000256" key="1">
    <source>
        <dbReference type="SAM" id="MobiDB-lite"/>
    </source>
</evidence>
<gene>
    <name evidence="2" type="ORF">GCM10009533_63700</name>
</gene>
<evidence type="ECO:0000313" key="2">
    <source>
        <dbReference type="EMBL" id="GAA0557344.1"/>
    </source>
</evidence>
<feature type="region of interest" description="Disordered" evidence="1">
    <location>
        <begin position="39"/>
        <end position="102"/>
    </location>
</feature>
<dbReference type="Proteomes" id="UP001500729">
    <property type="component" value="Unassembled WGS sequence"/>
</dbReference>
<feature type="region of interest" description="Disordered" evidence="1">
    <location>
        <begin position="1"/>
        <end position="23"/>
    </location>
</feature>
<organism evidence="2 3">
    <name type="scientific">Saccharopolyspora erythraea</name>
    <name type="common">Streptomyces erythraeus</name>
    <dbReference type="NCBI Taxonomy" id="1836"/>
    <lineage>
        <taxon>Bacteria</taxon>
        <taxon>Bacillati</taxon>
        <taxon>Actinomycetota</taxon>
        <taxon>Actinomycetes</taxon>
        <taxon>Pseudonocardiales</taxon>
        <taxon>Pseudonocardiaceae</taxon>
        <taxon>Saccharopolyspora</taxon>
    </lineage>
</organism>
<name>A0ABN1E1T2_SACER</name>
<protein>
    <submittedName>
        <fullName evidence="2">Uncharacterized protein</fullName>
    </submittedName>
</protein>
<feature type="compositionally biased region" description="Basic and acidic residues" evidence="1">
    <location>
        <begin position="46"/>
        <end position="62"/>
    </location>
</feature>
<sequence>MSTAAATLLQPRTQPAAGAQRVPTLSSLVDDSARFWSAGSEAGAARQEDPPKRFVRYPDRADPSGGAPMARRNGAGASDPVEAFPTKHIPPPQVRDLPEPPARQWRYIGPGIVAAGVGLATGEFILFP</sequence>
<evidence type="ECO:0000313" key="3">
    <source>
        <dbReference type="Proteomes" id="UP001500729"/>
    </source>
</evidence>
<dbReference type="EMBL" id="BAAAGS010000073">
    <property type="protein sequence ID" value="GAA0557344.1"/>
    <property type="molecule type" value="Genomic_DNA"/>
</dbReference>
<keyword evidence="3" id="KW-1185">Reference proteome</keyword>
<proteinExistence type="predicted"/>
<comment type="caution">
    <text evidence="2">The sequence shown here is derived from an EMBL/GenBank/DDBJ whole genome shotgun (WGS) entry which is preliminary data.</text>
</comment>